<reference evidence="2" key="2">
    <citation type="submission" date="2020-05" db="UniProtKB">
        <authorList>
            <consortium name="EnsemblMetazoa"/>
        </authorList>
    </citation>
    <scope>IDENTIFICATION</scope>
    <source>
        <strain evidence="2">IAEA</strain>
    </source>
</reference>
<name>A0A1A9ZLA4_GLOPL</name>
<dbReference type="Gene3D" id="3.40.250.10">
    <property type="entry name" value="Rhodanese-like domain"/>
    <property type="match status" value="1"/>
</dbReference>
<dbReference type="Proteomes" id="UP000092445">
    <property type="component" value="Unassembled WGS sequence"/>
</dbReference>
<dbReference type="PANTHER" id="PTHR44086:SF10">
    <property type="entry name" value="THIOSULFATE SULFURTRANSFERASE_RHODANESE-LIKE DOMAIN-CONTAINING PROTEIN 3"/>
    <property type="match status" value="1"/>
</dbReference>
<dbReference type="AlphaFoldDB" id="A0A1A9ZLA4"/>
<dbReference type="InterPro" id="IPR001763">
    <property type="entry name" value="Rhodanese-like_dom"/>
</dbReference>
<evidence type="ECO:0000313" key="2">
    <source>
        <dbReference type="EnsemblMetazoa" id="GPAI018170-PA"/>
    </source>
</evidence>
<sequence length="161" mass="18973">MRKQVIYKKRTIIELAFRTFPRDSTMAEKSLRRNGAPISFSSSENMRIVEYKDIKKLLKHPEKVLIDVREPNELRETGQIPTSINVPLDIVAQVLHPDFDKTKFRSKYDRDKPNHDTEIVLYCQRGNRAQNAAEILQKLGYRNVKVYLGSWADWSKRKRIQ</sequence>
<feature type="domain" description="Rhodanese" evidence="1">
    <location>
        <begin position="59"/>
        <end position="159"/>
    </location>
</feature>
<dbReference type="SUPFAM" id="SSF52821">
    <property type="entry name" value="Rhodanese/Cell cycle control phosphatase"/>
    <property type="match status" value="1"/>
</dbReference>
<dbReference type="Pfam" id="PF00581">
    <property type="entry name" value="Rhodanese"/>
    <property type="match status" value="1"/>
</dbReference>
<dbReference type="PROSITE" id="PS50206">
    <property type="entry name" value="RHODANESE_3"/>
    <property type="match status" value="1"/>
</dbReference>
<dbReference type="InterPro" id="IPR036873">
    <property type="entry name" value="Rhodanese-like_dom_sf"/>
</dbReference>
<dbReference type="PANTHER" id="PTHR44086">
    <property type="entry name" value="THIOSULFATE SULFURTRANSFERASE RDL2, MITOCHONDRIAL-RELATED"/>
    <property type="match status" value="1"/>
</dbReference>
<dbReference type="SMART" id="SM00450">
    <property type="entry name" value="RHOD"/>
    <property type="match status" value="1"/>
</dbReference>
<dbReference type="STRING" id="7398.A0A1A9ZLA4"/>
<dbReference type="EnsemblMetazoa" id="GPAI018170-RA">
    <property type="protein sequence ID" value="GPAI018170-PA"/>
    <property type="gene ID" value="GPAI018170"/>
</dbReference>
<keyword evidence="3" id="KW-1185">Reference proteome</keyword>
<evidence type="ECO:0000313" key="3">
    <source>
        <dbReference type="Proteomes" id="UP000092445"/>
    </source>
</evidence>
<proteinExistence type="predicted"/>
<protein>
    <submittedName>
        <fullName evidence="2">Rhodanese domain-containing protein</fullName>
    </submittedName>
</protein>
<accession>A0A1A9ZLA4</accession>
<organism evidence="2 3">
    <name type="scientific">Glossina pallidipes</name>
    <name type="common">Tsetse fly</name>
    <dbReference type="NCBI Taxonomy" id="7398"/>
    <lineage>
        <taxon>Eukaryota</taxon>
        <taxon>Metazoa</taxon>
        <taxon>Ecdysozoa</taxon>
        <taxon>Arthropoda</taxon>
        <taxon>Hexapoda</taxon>
        <taxon>Insecta</taxon>
        <taxon>Pterygota</taxon>
        <taxon>Neoptera</taxon>
        <taxon>Endopterygota</taxon>
        <taxon>Diptera</taxon>
        <taxon>Brachycera</taxon>
        <taxon>Muscomorpha</taxon>
        <taxon>Hippoboscoidea</taxon>
        <taxon>Glossinidae</taxon>
        <taxon>Glossina</taxon>
    </lineage>
</organism>
<dbReference type="VEuPathDB" id="VectorBase:GPAI018170"/>
<evidence type="ECO:0000259" key="1">
    <source>
        <dbReference type="PROSITE" id="PS50206"/>
    </source>
</evidence>
<reference evidence="3" key="1">
    <citation type="submission" date="2014-03" db="EMBL/GenBank/DDBJ databases">
        <authorList>
            <person name="Aksoy S."/>
            <person name="Warren W."/>
            <person name="Wilson R.K."/>
        </authorList>
    </citation>
    <scope>NUCLEOTIDE SEQUENCE [LARGE SCALE GENOMIC DNA]</scope>
    <source>
        <strain evidence="3">IAEA</strain>
    </source>
</reference>